<dbReference type="InterPro" id="IPR001173">
    <property type="entry name" value="Glyco_trans_2-like"/>
</dbReference>
<dbReference type="GO" id="GO:0016740">
    <property type="term" value="F:transferase activity"/>
    <property type="evidence" value="ECO:0007669"/>
    <property type="project" value="UniProtKB-KW"/>
</dbReference>
<dbReference type="Pfam" id="PF00535">
    <property type="entry name" value="Glycos_transf_2"/>
    <property type="match status" value="1"/>
</dbReference>
<organism evidence="3 4">
    <name type="scientific">Glycomyces terrestris</name>
    <dbReference type="NCBI Taxonomy" id="2493553"/>
    <lineage>
        <taxon>Bacteria</taxon>
        <taxon>Bacillati</taxon>
        <taxon>Actinomycetota</taxon>
        <taxon>Actinomycetes</taxon>
        <taxon>Glycomycetales</taxon>
        <taxon>Glycomycetaceae</taxon>
        <taxon>Glycomyces</taxon>
    </lineage>
</organism>
<dbReference type="CDD" id="cd00761">
    <property type="entry name" value="Glyco_tranf_GTA_type"/>
    <property type="match status" value="1"/>
</dbReference>
<proteinExistence type="predicted"/>
<dbReference type="InterPro" id="IPR029044">
    <property type="entry name" value="Nucleotide-diphossugar_trans"/>
</dbReference>
<dbReference type="PANTHER" id="PTHR43685">
    <property type="entry name" value="GLYCOSYLTRANSFERASE"/>
    <property type="match status" value="1"/>
</dbReference>
<keyword evidence="1" id="KW-1133">Transmembrane helix</keyword>
<dbReference type="PANTHER" id="PTHR43685:SF2">
    <property type="entry name" value="GLYCOSYLTRANSFERASE 2-LIKE DOMAIN-CONTAINING PROTEIN"/>
    <property type="match status" value="1"/>
</dbReference>
<sequence>MSMPLPPSTPYLESVLPRVAAAPSGAVLANALRLRSRTGRRLLALLAHPEERDPVDAVDHTAFDRRVKSSKLHLGAYCDLAYALAAQPLDDGDQDAALAMYGRARRLLGDALPERDQIAHVRLAGLRGDLRLLRSLRRTYGRVPDAYWGAAECAALRAASPGDERRWVPAFLDFAGWDGVVLGDAGPDLLGRLRPDGVRAVEDGPLVSVVMTCFEPGPELLTAVRSVLAQSWRNLELLLVDDASGPGYADLLVECGRLDERVRLVRQRTNGGTYRARNRALGMAEGAVITGLDSDDWAHPRWIERQIAPLLADPGLVMSVAEGVRCTGGLEPAVTPELRLTETRSTSVMFRAGEIRERIGFYDTVLKSADTEFKLRVQRHFGSGRVAFLRGRYLTAVRHRAGSLSESEVAAEWVSPARAAYENAFRHWHKRTRQGRSKPFLAASPPERPFPAPRELLERGAVPDRFDLVAAADWRRVDRSRRELLDEAAAAAADGETVGLVHYPAWDALAGSAAIAPEVLAFAAEHGLLFADLERSGAHRLVAADRSLLTCLEQDYGVTGTAVPQAPPAPVEPPEPLRVRVGLLRPGTRGLLTASGTAAAAAAGTGLAAAAAGPAAALTTTATGFAAAGCVAIALTARRLRR</sequence>
<comment type="caution">
    <text evidence="3">The sequence shown here is derived from an EMBL/GenBank/DDBJ whole genome shotgun (WGS) entry which is preliminary data.</text>
</comment>
<dbReference type="AlphaFoldDB" id="A0A426USD0"/>
<evidence type="ECO:0000256" key="1">
    <source>
        <dbReference type="SAM" id="Phobius"/>
    </source>
</evidence>
<dbReference type="EMBL" id="RSEB01000007">
    <property type="protein sequence ID" value="RRR96459.1"/>
    <property type="molecule type" value="Genomic_DNA"/>
</dbReference>
<feature type="transmembrane region" description="Helical" evidence="1">
    <location>
        <begin position="616"/>
        <end position="637"/>
    </location>
</feature>
<reference evidence="3 4" key="1">
    <citation type="submission" date="2018-12" db="EMBL/GenBank/DDBJ databases">
        <title>Glycomyces sp. YIM 121974 draft genome.</title>
        <authorList>
            <person name="Li Q."/>
        </authorList>
    </citation>
    <scope>NUCLEOTIDE SEQUENCE [LARGE SCALE GENOMIC DNA]</scope>
    <source>
        <strain evidence="3 4">YIM 121974</strain>
    </source>
</reference>
<evidence type="ECO:0000313" key="3">
    <source>
        <dbReference type="EMBL" id="RRR96459.1"/>
    </source>
</evidence>
<accession>A0A426USD0</accession>
<dbReference type="Proteomes" id="UP000277256">
    <property type="component" value="Unassembled WGS sequence"/>
</dbReference>
<keyword evidence="3" id="KW-0808">Transferase</keyword>
<gene>
    <name evidence="3" type="ORF">EIW28_21715</name>
</gene>
<keyword evidence="1" id="KW-0472">Membrane</keyword>
<keyword evidence="1" id="KW-0812">Transmembrane</keyword>
<keyword evidence="4" id="KW-1185">Reference proteome</keyword>
<protein>
    <submittedName>
        <fullName evidence="3">Glycosyltransferase family 2 protein</fullName>
    </submittedName>
</protein>
<dbReference type="InterPro" id="IPR050834">
    <property type="entry name" value="Glycosyltransf_2"/>
</dbReference>
<dbReference type="SUPFAM" id="SSF53448">
    <property type="entry name" value="Nucleotide-diphospho-sugar transferases"/>
    <property type="match status" value="1"/>
</dbReference>
<evidence type="ECO:0000259" key="2">
    <source>
        <dbReference type="Pfam" id="PF00535"/>
    </source>
</evidence>
<name>A0A426USD0_9ACTN</name>
<evidence type="ECO:0000313" key="4">
    <source>
        <dbReference type="Proteomes" id="UP000277256"/>
    </source>
</evidence>
<dbReference type="Gene3D" id="3.90.550.10">
    <property type="entry name" value="Spore Coat Polysaccharide Biosynthesis Protein SpsA, Chain A"/>
    <property type="match status" value="1"/>
</dbReference>
<feature type="domain" description="Glycosyltransferase 2-like" evidence="2">
    <location>
        <begin position="208"/>
        <end position="319"/>
    </location>
</feature>